<keyword evidence="3" id="KW-0804">Transcription</keyword>
<reference evidence="6" key="1">
    <citation type="submission" date="2015-07" db="EMBL/GenBank/DDBJ databases">
        <authorList>
            <person name="Rodrigo-Torres Lidia"/>
            <person name="Arahal R.David."/>
        </authorList>
    </citation>
    <scope>NUCLEOTIDE SEQUENCE [LARGE SCALE GENOMIC DNA]</scope>
    <source>
        <strain evidence="6">CECT 5096</strain>
    </source>
</reference>
<dbReference type="SMART" id="SM00354">
    <property type="entry name" value="HTH_LACI"/>
    <property type="match status" value="1"/>
</dbReference>
<dbReference type="GO" id="GO:0003700">
    <property type="term" value="F:DNA-binding transcription factor activity"/>
    <property type="evidence" value="ECO:0007669"/>
    <property type="project" value="TreeGrafter"/>
</dbReference>
<evidence type="ECO:0000259" key="4">
    <source>
        <dbReference type="PROSITE" id="PS50932"/>
    </source>
</evidence>
<dbReference type="CDD" id="cd01392">
    <property type="entry name" value="HTH_LacI"/>
    <property type="match status" value="1"/>
</dbReference>
<dbReference type="RefSeq" id="WP_055119484.1">
    <property type="nucleotide sequence ID" value="NZ_CXWA01000007.1"/>
</dbReference>
<dbReference type="InterPro" id="IPR025997">
    <property type="entry name" value="SBP_2_dom"/>
</dbReference>
<dbReference type="InterPro" id="IPR028082">
    <property type="entry name" value="Peripla_BP_I"/>
</dbReference>
<feature type="domain" description="HTH lacI-type" evidence="4">
    <location>
        <begin position="13"/>
        <end position="50"/>
    </location>
</feature>
<organism evidence="5 6">
    <name type="scientific">Roseibium album</name>
    <dbReference type="NCBI Taxonomy" id="311410"/>
    <lineage>
        <taxon>Bacteria</taxon>
        <taxon>Pseudomonadati</taxon>
        <taxon>Pseudomonadota</taxon>
        <taxon>Alphaproteobacteria</taxon>
        <taxon>Hyphomicrobiales</taxon>
        <taxon>Stappiaceae</taxon>
        <taxon>Roseibium</taxon>
    </lineage>
</organism>
<protein>
    <submittedName>
        <fullName evidence="5">Trehalose repressor</fullName>
    </submittedName>
</protein>
<sequence length="340" mass="36681">MTRTKSAHNWKGPTIKEIADLSGLGVATVDRVLNGRAGVRNETRARVQAALFKLQHSASSSGDLNITLLCESGKTFNSAVSDAVNVTNRSQPGVSVSGIFAETNQSDPQSLAGSIIDAGKNSDGLVLIAREHPAINHAVRTVCRDGVPVVCLTTDLPSSRRSAYVGNDQYAAGSVAAQLIGQSLTKTRQMILIVMSVAFRCQQEREMGFRRVLRSTYPHLRIDERVIADDAPETTCSQLLQHFEAHGLPPAIYNVAGANRGVAQALEVAAGAETTIFVGHELTVNSQQLLVSGIMDYVISHDFEAEVQAAAHWIKTFHEGVDTDVRPTQILVHTRYNCSL</sequence>
<dbReference type="Pfam" id="PF00356">
    <property type="entry name" value="LacI"/>
    <property type="match status" value="1"/>
</dbReference>
<evidence type="ECO:0000313" key="5">
    <source>
        <dbReference type="EMBL" id="CTQ68255.1"/>
    </source>
</evidence>
<dbReference type="OrthoDB" id="9805774at2"/>
<dbReference type="Proteomes" id="UP000049983">
    <property type="component" value="Unassembled WGS sequence"/>
</dbReference>
<evidence type="ECO:0000256" key="1">
    <source>
        <dbReference type="ARBA" id="ARBA00023015"/>
    </source>
</evidence>
<dbReference type="STRING" id="311410.LA5095_04754"/>
<accession>A0A0M7AXP3</accession>
<evidence type="ECO:0000256" key="3">
    <source>
        <dbReference type="ARBA" id="ARBA00023163"/>
    </source>
</evidence>
<keyword evidence="1" id="KW-0805">Transcription regulation</keyword>
<dbReference type="Gene3D" id="1.10.260.40">
    <property type="entry name" value="lambda repressor-like DNA-binding domains"/>
    <property type="match status" value="1"/>
</dbReference>
<dbReference type="PANTHER" id="PTHR30146">
    <property type="entry name" value="LACI-RELATED TRANSCRIPTIONAL REPRESSOR"/>
    <property type="match status" value="1"/>
</dbReference>
<dbReference type="PROSITE" id="PS50932">
    <property type="entry name" value="HTH_LACI_2"/>
    <property type="match status" value="1"/>
</dbReference>
<evidence type="ECO:0000256" key="2">
    <source>
        <dbReference type="ARBA" id="ARBA00023125"/>
    </source>
</evidence>
<keyword evidence="6" id="KW-1185">Reference proteome</keyword>
<proteinExistence type="predicted"/>
<dbReference type="PANTHER" id="PTHR30146:SF152">
    <property type="entry name" value="TRANSCRIPTIONAL REGULATORY PROTEIN"/>
    <property type="match status" value="1"/>
</dbReference>
<dbReference type="Gene3D" id="3.40.50.2300">
    <property type="match status" value="2"/>
</dbReference>
<dbReference type="GeneID" id="97669147"/>
<keyword evidence="2" id="KW-0238">DNA-binding</keyword>
<dbReference type="InterPro" id="IPR000843">
    <property type="entry name" value="HTH_LacI"/>
</dbReference>
<name>A0A0M7AXP3_9HYPH</name>
<dbReference type="Pfam" id="PF13407">
    <property type="entry name" value="Peripla_BP_4"/>
    <property type="match status" value="1"/>
</dbReference>
<dbReference type="SUPFAM" id="SSF53822">
    <property type="entry name" value="Periplasmic binding protein-like I"/>
    <property type="match status" value="1"/>
</dbReference>
<gene>
    <name evidence="5" type="ORF">LA5096_01733</name>
</gene>
<dbReference type="GO" id="GO:0000976">
    <property type="term" value="F:transcription cis-regulatory region binding"/>
    <property type="evidence" value="ECO:0007669"/>
    <property type="project" value="TreeGrafter"/>
</dbReference>
<dbReference type="InterPro" id="IPR010982">
    <property type="entry name" value="Lambda_DNA-bd_dom_sf"/>
</dbReference>
<evidence type="ECO:0000313" key="6">
    <source>
        <dbReference type="Proteomes" id="UP000049983"/>
    </source>
</evidence>
<dbReference type="AlphaFoldDB" id="A0A0M7AXP3"/>
<dbReference type="CDD" id="cd06307">
    <property type="entry name" value="PBP1_sugar_binding"/>
    <property type="match status" value="1"/>
</dbReference>
<dbReference type="SUPFAM" id="SSF47413">
    <property type="entry name" value="lambda repressor-like DNA-binding domains"/>
    <property type="match status" value="1"/>
</dbReference>
<dbReference type="EMBL" id="CXWC01000003">
    <property type="protein sequence ID" value="CTQ68255.1"/>
    <property type="molecule type" value="Genomic_DNA"/>
</dbReference>